<evidence type="ECO:0000256" key="1">
    <source>
        <dbReference type="SAM" id="Phobius"/>
    </source>
</evidence>
<keyword evidence="1" id="KW-0472">Membrane</keyword>
<reference evidence="2 3" key="1">
    <citation type="journal article" date="2018" name="Int. J. Syst. Evol. Microbiol.">
        <title>Epidermidibacterium keratini gen. nov., sp. nov., a member of the family Sporichthyaceae, isolated from keratin epidermis.</title>
        <authorList>
            <person name="Lee D.G."/>
            <person name="Trujillo M.E."/>
            <person name="Kang S."/>
            <person name="Nam J.J."/>
            <person name="Kim Y.J."/>
        </authorList>
    </citation>
    <scope>NUCLEOTIDE SEQUENCE [LARGE SCALE GENOMIC DNA]</scope>
    <source>
        <strain evidence="2 3">EPI-7</strain>
    </source>
</reference>
<dbReference type="Proteomes" id="UP000463857">
    <property type="component" value="Chromosome"/>
</dbReference>
<dbReference type="RefSeq" id="WP_159543222.1">
    <property type="nucleotide sequence ID" value="NZ_CP047156.1"/>
</dbReference>
<dbReference type="AlphaFoldDB" id="A0A7L4YKF3"/>
<dbReference type="EMBL" id="CP047156">
    <property type="protein sequence ID" value="QHB99551.1"/>
    <property type="molecule type" value="Genomic_DNA"/>
</dbReference>
<protein>
    <submittedName>
        <fullName evidence="2">Uncharacterized protein</fullName>
    </submittedName>
</protein>
<gene>
    <name evidence="2" type="ORF">EK0264_04125</name>
</gene>
<proteinExistence type="predicted"/>
<name>A0A7L4YKF3_9ACTN</name>
<evidence type="ECO:0000313" key="2">
    <source>
        <dbReference type="EMBL" id="QHB99551.1"/>
    </source>
</evidence>
<dbReference type="KEGG" id="eke:EK0264_04125"/>
<sequence length="91" mass="10554">MSSLGAALGNFALLLLIFAGFLVVGFAIWWAWCTAYDLFTRIWEEYVVGPRRRRAEQAEELARIRRDAGERIDRLHQAFQVASDEIRRRSP</sequence>
<keyword evidence="1" id="KW-0812">Transmembrane</keyword>
<organism evidence="2 3">
    <name type="scientific">Epidermidibacterium keratini</name>
    <dbReference type="NCBI Taxonomy" id="1891644"/>
    <lineage>
        <taxon>Bacteria</taxon>
        <taxon>Bacillati</taxon>
        <taxon>Actinomycetota</taxon>
        <taxon>Actinomycetes</taxon>
        <taxon>Sporichthyales</taxon>
        <taxon>Sporichthyaceae</taxon>
        <taxon>Epidermidibacterium</taxon>
    </lineage>
</organism>
<keyword evidence="3" id="KW-1185">Reference proteome</keyword>
<keyword evidence="1" id="KW-1133">Transmembrane helix</keyword>
<accession>A0A7L4YKF3</accession>
<dbReference type="InParanoid" id="A0A7L4YKF3"/>
<evidence type="ECO:0000313" key="3">
    <source>
        <dbReference type="Proteomes" id="UP000463857"/>
    </source>
</evidence>
<feature type="transmembrane region" description="Helical" evidence="1">
    <location>
        <begin position="12"/>
        <end position="32"/>
    </location>
</feature>